<evidence type="ECO:0000256" key="2">
    <source>
        <dbReference type="SAM" id="Phobius"/>
    </source>
</evidence>
<keyword evidence="4" id="KW-1185">Reference proteome</keyword>
<feature type="transmembrane region" description="Helical" evidence="2">
    <location>
        <begin position="94"/>
        <end position="112"/>
    </location>
</feature>
<dbReference type="InterPro" id="IPR018750">
    <property type="entry name" value="DUF2306_membrane"/>
</dbReference>
<dbReference type="Pfam" id="PF10067">
    <property type="entry name" value="DUF2306"/>
    <property type="match status" value="1"/>
</dbReference>
<feature type="transmembrane region" description="Helical" evidence="2">
    <location>
        <begin position="63"/>
        <end position="82"/>
    </location>
</feature>
<evidence type="ECO:0008006" key="5">
    <source>
        <dbReference type="Google" id="ProtNLM"/>
    </source>
</evidence>
<evidence type="ECO:0000313" key="3">
    <source>
        <dbReference type="EMBL" id="GAA2087159.1"/>
    </source>
</evidence>
<sequence length="191" mass="20486">MGLQTVLIVSHASAALAVLLLGPVNMLRRRRDRFHRLLGRSWVALMYATCVSGLFIYDHGVSFFHVLAVFTLCTVSLGVWRIRRGDRRGHAGNMIGSYAGTLIAFAFAALLPDRFIQQTATTHPAGLLTYTGGLVLALLVWLILLRRIAHAGTASHQDGAASHRTAGAPAPAARPERLSPPGSRASDAAGR</sequence>
<feature type="transmembrane region" description="Helical" evidence="2">
    <location>
        <begin position="37"/>
        <end position="57"/>
    </location>
</feature>
<evidence type="ECO:0000256" key="1">
    <source>
        <dbReference type="SAM" id="MobiDB-lite"/>
    </source>
</evidence>
<reference evidence="3 4" key="1">
    <citation type="journal article" date="2019" name="Int. J. Syst. Evol. Microbiol.">
        <title>The Global Catalogue of Microorganisms (GCM) 10K type strain sequencing project: providing services to taxonomists for standard genome sequencing and annotation.</title>
        <authorList>
            <consortium name="The Broad Institute Genomics Platform"/>
            <consortium name="The Broad Institute Genome Sequencing Center for Infectious Disease"/>
            <person name="Wu L."/>
            <person name="Ma J."/>
        </authorList>
    </citation>
    <scope>NUCLEOTIDE SEQUENCE [LARGE SCALE GENOMIC DNA]</scope>
    <source>
        <strain evidence="3 4">JCM 15900</strain>
    </source>
</reference>
<feature type="compositionally biased region" description="Low complexity" evidence="1">
    <location>
        <begin position="160"/>
        <end position="173"/>
    </location>
</feature>
<protein>
    <recommendedName>
        <fullName evidence="5">DUF2306 domain-containing protein</fullName>
    </recommendedName>
</protein>
<dbReference type="EMBL" id="BAAAPZ010000001">
    <property type="protein sequence ID" value="GAA2087159.1"/>
    <property type="molecule type" value="Genomic_DNA"/>
</dbReference>
<gene>
    <name evidence="3" type="ORF">GCM10009823_01390</name>
</gene>
<feature type="transmembrane region" description="Helical" evidence="2">
    <location>
        <begin position="124"/>
        <end position="145"/>
    </location>
</feature>
<keyword evidence="2" id="KW-0812">Transmembrane</keyword>
<keyword evidence="2" id="KW-0472">Membrane</keyword>
<organism evidence="3 4">
    <name type="scientific">Brevibacterium salitolerans</name>
    <dbReference type="NCBI Taxonomy" id="1403566"/>
    <lineage>
        <taxon>Bacteria</taxon>
        <taxon>Bacillati</taxon>
        <taxon>Actinomycetota</taxon>
        <taxon>Actinomycetes</taxon>
        <taxon>Micrococcales</taxon>
        <taxon>Brevibacteriaceae</taxon>
        <taxon>Brevibacterium</taxon>
    </lineage>
</organism>
<feature type="transmembrane region" description="Helical" evidence="2">
    <location>
        <begin position="6"/>
        <end position="25"/>
    </location>
</feature>
<proteinExistence type="predicted"/>
<evidence type="ECO:0000313" key="4">
    <source>
        <dbReference type="Proteomes" id="UP001500984"/>
    </source>
</evidence>
<dbReference type="RefSeq" id="WP_291794435.1">
    <property type="nucleotide sequence ID" value="NZ_BAAAPZ010000001.1"/>
</dbReference>
<dbReference type="Proteomes" id="UP001500984">
    <property type="component" value="Unassembled WGS sequence"/>
</dbReference>
<feature type="region of interest" description="Disordered" evidence="1">
    <location>
        <begin position="156"/>
        <end position="191"/>
    </location>
</feature>
<accession>A0ABN2W9W3</accession>
<keyword evidence="2" id="KW-1133">Transmembrane helix</keyword>
<comment type="caution">
    <text evidence="3">The sequence shown here is derived from an EMBL/GenBank/DDBJ whole genome shotgun (WGS) entry which is preliminary data.</text>
</comment>
<name>A0ABN2W9W3_9MICO</name>